<accession>A0A4R0R5T9</accession>
<feature type="compositionally biased region" description="Low complexity" evidence="1">
    <location>
        <begin position="348"/>
        <end position="370"/>
    </location>
</feature>
<organism evidence="2 3">
    <name type="scientific">Steccherinum ochraceum</name>
    <dbReference type="NCBI Taxonomy" id="92696"/>
    <lineage>
        <taxon>Eukaryota</taxon>
        <taxon>Fungi</taxon>
        <taxon>Dikarya</taxon>
        <taxon>Basidiomycota</taxon>
        <taxon>Agaricomycotina</taxon>
        <taxon>Agaricomycetes</taxon>
        <taxon>Polyporales</taxon>
        <taxon>Steccherinaceae</taxon>
        <taxon>Steccherinum</taxon>
    </lineage>
</organism>
<evidence type="ECO:0000256" key="1">
    <source>
        <dbReference type="SAM" id="MobiDB-lite"/>
    </source>
</evidence>
<dbReference type="OrthoDB" id="2804775at2759"/>
<keyword evidence="3" id="KW-1185">Reference proteome</keyword>
<proteinExistence type="predicted"/>
<reference evidence="2 3" key="1">
    <citation type="submission" date="2018-11" db="EMBL/GenBank/DDBJ databases">
        <title>Genome assembly of Steccherinum ochraceum LE-BIN_3174, the white-rot fungus of the Steccherinaceae family (The Residual Polyporoid clade, Polyporales, Basidiomycota).</title>
        <authorList>
            <person name="Fedorova T.V."/>
            <person name="Glazunova O.A."/>
            <person name="Landesman E.O."/>
            <person name="Moiseenko K.V."/>
            <person name="Psurtseva N.V."/>
            <person name="Savinova O.S."/>
            <person name="Shakhova N.V."/>
            <person name="Tyazhelova T.V."/>
            <person name="Vasina D.V."/>
        </authorList>
    </citation>
    <scope>NUCLEOTIDE SEQUENCE [LARGE SCALE GENOMIC DNA]</scope>
    <source>
        <strain evidence="2 3">LE-BIN_3174</strain>
    </source>
</reference>
<protein>
    <submittedName>
        <fullName evidence="2">Uncharacterized protein</fullName>
    </submittedName>
</protein>
<feature type="compositionally biased region" description="Low complexity" evidence="1">
    <location>
        <begin position="450"/>
        <end position="460"/>
    </location>
</feature>
<feature type="compositionally biased region" description="Pro residues" evidence="1">
    <location>
        <begin position="179"/>
        <end position="193"/>
    </location>
</feature>
<sequence>MSLLLPVSSFPDVVSISHDPPMDQNVRIIVTPPSLKKRMPILGAFGKSLSRPSTPIPDAEPEPPDTAAVREVSTRSVNLGRCEVYGRGPVILQQSITPTYHAVYHDHHLRSNPGTVLRRRPSWMSVLPGPSAPPRSTKESIAILGLSRRSPSPDSSTSSDADSMVACCYSVESQALPPLPPISAASPPHPPPAIQTVTFHPPSRSSSLNQDAKEPFELIASDGLPVTDDEFNDQDLESISSSSSVPPSPITFSHRNSVYIAAGSSSGVVKSPQDVGMTTVSLTADSQLRWRATSASATAPSPSTQKRQLGVSTLSPEFAANLAVQPWSRATHFPTTGMFTPAPKLLKPGQSLPPQSPISPTSPTSSSKLSVKLQSLKIFRRRLSVSADEQLVASPADELPGGSQTPVSPPPQSENYQHFAWTAALRRKKRHRNSIHLSSISSLPDDLRPGSGRSSIGSGSDRTESTMHGSEGSHATTIRHLSERRSTNTLRSVTTHRVAGDTWREEDMENVIDTLRTMKVGKLR</sequence>
<feature type="compositionally biased region" description="Polar residues" evidence="1">
    <location>
        <begin position="195"/>
        <end position="209"/>
    </location>
</feature>
<gene>
    <name evidence="2" type="ORF">EIP91_006520</name>
</gene>
<name>A0A4R0R5T9_9APHY</name>
<comment type="caution">
    <text evidence="2">The sequence shown here is derived from an EMBL/GenBank/DDBJ whole genome shotgun (WGS) entry which is preliminary data.</text>
</comment>
<feature type="region of interest" description="Disordered" evidence="1">
    <location>
        <begin position="432"/>
        <end position="493"/>
    </location>
</feature>
<feature type="region of interest" description="Disordered" evidence="1">
    <location>
        <begin position="393"/>
        <end position="414"/>
    </location>
</feature>
<feature type="region of interest" description="Disordered" evidence="1">
    <location>
        <begin position="179"/>
        <end position="209"/>
    </location>
</feature>
<feature type="region of interest" description="Disordered" evidence="1">
    <location>
        <begin position="334"/>
        <end position="370"/>
    </location>
</feature>
<evidence type="ECO:0000313" key="3">
    <source>
        <dbReference type="Proteomes" id="UP000292702"/>
    </source>
</evidence>
<dbReference type="EMBL" id="RWJN01000350">
    <property type="protein sequence ID" value="TCD62722.1"/>
    <property type="molecule type" value="Genomic_DNA"/>
</dbReference>
<dbReference type="Proteomes" id="UP000292702">
    <property type="component" value="Unassembled WGS sequence"/>
</dbReference>
<evidence type="ECO:0000313" key="2">
    <source>
        <dbReference type="EMBL" id="TCD62722.1"/>
    </source>
</evidence>
<dbReference type="AlphaFoldDB" id="A0A4R0R5T9"/>